<evidence type="ECO:0000313" key="2">
    <source>
        <dbReference type="Proteomes" id="UP001054897"/>
    </source>
</evidence>
<sequence>MPLSTANDLSQQAFQHWWQQQGDWVEAPNARRGGESGVQRLLDQSGVLYAKRQIGHIYRSLLHPQGRPTVLRERNALLALEALGVPVPQLVYCGVEHDPQQGWRGLLVTAELQGFTDIDSWYAQGGREQCDETQHSQLLHQIGATLARMHLGHWQHGCLYAKHVFVRFEEGQPQVALLDLEKSRRRLSRVRAARHDLRQLRRHSPWSEQDWQQLLQGYRAVFAEGARGLGTALA</sequence>
<gene>
    <name evidence="1" type="ORF">L1F06_020535</name>
</gene>
<accession>A0ABY5A6K5</accession>
<dbReference type="Pfam" id="PF06293">
    <property type="entry name" value="Kdo"/>
    <property type="match status" value="1"/>
</dbReference>
<dbReference type="Proteomes" id="UP001054897">
    <property type="component" value="Chromosome"/>
</dbReference>
<dbReference type="PIRSF" id="PIRSF026326">
    <property type="entry name" value="InaA"/>
    <property type="match status" value="1"/>
</dbReference>
<proteinExistence type="predicted"/>
<dbReference type="RefSeq" id="WP_129482954.1">
    <property type="nucleotide sequence ID" value="NZ_CP099397.1"/>
</dbReference>
<dbReference type="SUPFAM" id="SSF56112">
    <property type="entry name" value="Protein kinase-like (PK-like)"/>
    <property type="match status" value="1"/>
</dbReference>
<dbReference type="Gene3D" id="1.10.510.10">
    <property type="entry name" value="Transferase(Phosphotransferase) domain 1"/>
    <property type="match status" value="1"/>
</dbReference>
<dbReference type="GeneID" id="300083408"/>
<keyword evidence="2" id="KW-1185">Reference proteome</keyword>
<dbReference type="EMBL" id="CP099397">
    <property type="protein sequence ID" value="USR39031.1"/>
    <property type="molecule type" value="Genomic_DNA"/>
</dbReference>
<reference evidence="1" key="1">
    <citation type="submission" date="2022-06" db="EMBL/GenBank/DDBJ databases">
        <title>Complete genome of Pseudomonas hydrolytica DSWY01T.</title>
        <authorList>
            <person name="Jung J."/>
            <person name="Jeon C.O."/>
        </authorList>
    </citation>
    <scope>NUCLEOTIDE SEQUENCE</scope>
    <source>
        <strain evidence="1">DSWY01</strain>
    </source>
</reference>
<organism evidence="1 2">
    <name type="scientific">Ectopseudomonas hydrolytica</name>
    <dbReference type="NCBI Taxonomy" id="2493633"/>
    <lineage>
        <taxon>Bacteria</taxon>
        <taxon>Pseudomonadati</taxon>
        <taxon>Pseudomonadota</taxon>
        <taxon>Gammaproteobacteria</taxon>
        <taxon>Pseudomonadales</taxon>
        <taxon>Pseudomonadaceae</taxon>
        <taxon>Ectopseudomonas</taxon>
    </lineage>
</organism>
<protein>
    <submittedName>
        <fullName evidence="1">InaA protein</fullName>
    </submittedName>
</protein>
<dbReference type="InterPro" id="IPR027023">
    <property type="entry name" value="Put_LipoPS_kinase_InaA"/>
</dbReference>
<evidence type="ECO:0000313" key="1">
    <source>
        <dbReference type="EMBL" id="USR39031.1"/>
    </source>
</evidence>
<name>A0ABY5A6K5_9GAMM</name>
<dbReference type="InterPro" id="IPR011009">
    <property type="entry name" value="Kinase-like_dom_sf"/>
</dbReference>